<organism evidence="1 2">
    <name type="scientific">Crateriforma conspicua</name>
    <dbReference type="NCBI Taxonomy" id="2527996"/>
    <lineage>
        <taxon>Bacteria</taxon>
        <taxon>Pseudomonadati</taxon>
        <taxon>Planctomycetota</taxon>
        <taxon>Planctomycetia</taxon>
        <taxon>Planctomycetales</taxon>
        <taxon>Planctomycetaceae</taxon>
        <taxon>Crateriforma</taxon>
    </lineage>
</organism>
<reference evidence="1 2" key="1">
    <citation type="submission" date="2019-02" db="EMBL/GenBank/DDBJ databases">
        <title>Deep-cultivation of Planctomycetes and their phenomic and genomic characterization uncovers novel biology.</title>
        <authorList>
            <person name="Wiegand S."/>
            <person name="Jogler M."/>
            <person name="Boedeker C."/>
            <person name="Pinto D."/>
            <person name="Vollmers J."/>
            <person name="Rivas-Marin E."/>
            <person name="Kohn T."/>
            <person name="Peeters S.H."/>
            <person name="Heuer A."/>
            <person name="Rast P."/>
            <person name="Oberbeckmann S."/>
            <person name="Bunk B."/>
            <person name="Jeske O."/>
            <person name="Meyerdierks A."/>
            <person name="Storesund J.E."/>
            <person name="Kallscheuer N."/>
            <person name="Luecker S."/>
            <person name="Lage O.M."/>
            <person name="Pohl T."/>
            <person name="Merkel B.J."/>
            <person name="Hornburger P."/>
            <person name="Mueller R.-W."/>
            <person name="Bruemmer F."/>
            <person name="Labrenz M."/>
            <person name="Spormann A.M."/>
            <person name="Op Den Camp H."/>
            <person name="Overmann J."/>
            <person name="Amann R."/>
            <person name="Jetten M.S.M."/>
            <person name="Mascher T."/>
            <person name="Medema M.H."/>
            <person name="Devos D.P."/>
            <person name="Kaster A.-K."/>
            <person name="Ovreas L."/>
            <person name="Rohde M."/>
            <person name="Galperin M.Y."/>
            <person name="Jogler C."/>
        </authorList>
    </citation>
    <scope>NUCLEOTIDE SEQUENCE [LARGE SCALE GENOMIC DNA]</scope>
    <source>
        <strain evidence="1 2">V7</strain>
    </source>
</reference>
<dbReference type="Proteomes" id="UP000316476">
    <property type="component" value="Unassembled WGS sequence"/>
</dbReference>
<gene>
    <name evidence="1" type="ORF">V7x_24170</name>
</gene>
<proteinExistence type="predicted"/>
<sequence length="220" mass="25648">MNRWKAHIVDLDILYSKWHRRYSESGDMNTRLREIHTICIFALCLEHNTSQRYAVAFQPKDQNTIAPVSVDELLDATFEVREEDCDLVLVDVPEQGQTEVDHHRCQLTSFVYQPGTTEKDWVNFLKKKLSYANDDDLRLVIHCEQEGVCNYRFLSAFLCLDETNCPYSQVFLVAQIADNPAEWQCYMLYPELAILPVLTEGDANSLLRDRPRFNKQNGHE</sequence>
<name>A0A5C6FWT8_9PLAN</name>
<dbReference type="EMBL" id="SJPZ01000001">
    <property type="protein sequence ID" value="TWU66846.1"/>
    <property type="molecule type" value="Genomic_DNA"/>
</dbReference>
<dbReference type="AlphaFoldDB" id="A0A5C6FWT8"/>
<accession>A0A5C6FWT8</accession>
<evidence type="ECO:0000313" key="2">
    <source>
        <dbReference type="Proteomes" id="UP000316476"/>
    </source>
</evidence>
<protein>
    <submittedName>
        <fullName evidence="1">Uncharacterized protein</fullName>
    </submittedName>
</protein>
<evidence type="ECO:0000313" key="1">
    <source>
        <dbReference type="EMBL" id="TWU66846.1"/>
    </source>
</evidence>
<comment type="caution">
    <text evidence="1">The sequence shown here is derived from an EMBL/GenBank/DDBJ whole genome shotgun (WGS) entry which is preliminary data.</text>
</comment>